<dbReference type="Pfam" id="PF00050">
    <property type="entry name" value="Kazal_1"/>
    <property type="match status" value="1"/>
</dbReference>
<evidence type="ECO:0000313" key="3">
    <source>
        <dbReference type="EMBL" id="WXB11200.1"/>
    </source>
</evidence>
<keyword evidence="3" id="KW-0722">Serine protease inhibitor</keyword>
<dbReference type="Proteomes" id="UP001370348">
    <property type="component" value="Chromosome"/>
</dbReference>
<name>A0ABZ2LLG8_9BACT</name>
<dbReference type="InterPro" id="IPR036058">
    <property type="entry name" value="Kazal_dom_sf"/>
</dbReference>
<dbReference type="Pfam" id="PF20533">
    <property type="entry name" value="DUF6748"/>
    <property type="match status" value="1"/>
</dbReference>
<dbReference type="Gene3D" id="3.30.60.30">
    <property type="match status" value="1"/>
</dbReference>
<sequence>MKRVGTILVALSSILALAGCSAERAGDSDVEVSTNTQLTDTNASSGFFVVTRKDVRRCASPMCGGWFVKRVNEAETRCADGTLQAECYVSSIELGNLGLSQEERDTTLAALTGGQGLVQATLTDTSFGTLDASNAWVGATGSTATGTFFLVADNGTRCVTTPCPSITASELNEPAGGETHNVLDVVLDRTPKPASQESLEAASQALATQEGLLVAGSLLLPKCAPNTDCGPKVIASEFYLSVTNHPVANREGAECGTLAGLPCGPGQFCFWESGAMCGAADAPGKCIYPPSHCTSNVQPVCGCDGKTYSNPCIAASQRASVFQEGACP</sequence>
<dbReference type="PROSITE" id="PS51257">
    <property type="entry name" value="PROKAR_LIPOPROTEIN"/>
    <property type="match status" value="1"/>
</dbReference>
<feature type="chain" id="PRO_5046135221" evidence="1">
    <location>
        <begin position="19"/>
        <end position="328"/>
    </location>
</feature>
<evidence type="ECO:0000313" key="4">
    <source>
        <dbReference type="Proteomes" id="UP001370348"/>
    </source>
</evidence>
<dbReference type="SUPFAM" id="SSF100895">
    <property type="entry name" value="Kazal-type serine protease inhibitors"/>
    <property type="match status" value="1"/>
</dbReference>
<dbReference type="GO" id="GO:0004867">
    <property type="term" value="F:serine-type endopeptidase inhibitor activity"/>
    <property type="evidence" value="ECO:0007669"/>
    <property type="project" value="UniProtKB-KW"/>
</dbReference>
<feature type="signal peptide" evidence="1">
    <location>
        <begin position="1"/>
        <end position="18"/>
    </location>
</feature>
<dbReference type="CDD" id="cd00104">
    <property type="entry name" value="KAZAL_FS"/>
    <property type="match status" value="1"/>
</dbReference>
<proteinExistence type="predicted"/>
<gene>
    <name evidence="3" type="ORF">LZC94_25405</name>
</gene>
<dbReference type="InterPro" id="IPR002350">
    <property type="entry name" value="Kazal_dom"/>
</dbReference>
<keyword evidence="4" id="KW-1185">Reference proteome</keyword>
<reference evidence="3 4" key="1">
    <citation type="submission" date="2021-12" db="EMBL/GenBank/DDBJ databases">
        <title>Discovery of the Pendulisporaceae a myxobacterial family with distinct sporulation behavior and unique specialized metabolism.</title>
        <authorList>
            <person name="Garcia R."/>
            <person name="Popoff A."/>
            <person name="Bader C.D."/>
            <person name="Loehr J."/>
            <person name="Walesch S."/>
            <person name="Walt C."/>
            <person name="Boldt J."/>
            <person name="Bunk B."/>
            <person name="Haeckl F.J.F.P.J."/>
            <person name="Gunesch A.P."/>
            <person name="Birkelbach J."/>
            <person name="Nuebel U."/>
            <person name="Pietschmann T."/>
            <person name="Bach T."/>
            <person name="Mueller R."/>
        </authorList>
    </citation>
    <scope>NUCLEOTIDE SEQUENCE [LARGE SCALE GENOMIC DNA]</scope>
    <source>
        <strain evidence="3 4">MSr11954</strain>
    </source>
</reference>
<dbReference type="EMBL" id="CP089984">
    <property type="protein sequence ID" value="WXB11200.1"/>
    <property type="molecule type" value="Genomic_DNA"/>
</dbReference>
<accession>A0ABZ2LLG8</accession>
<protein>
    <submittedName>
        <fullName evidence="3">Kazal-type serine protease inhibitor</fullName>
    </submittedName>
</protein>
<dbReference type="SMART" id="SM00280">
    <property type="entry name" value="KAZAL"/>
    <property type="match status" value="1"/>
</dbReference>
<organism evidence="3 4">
    <name type="scientific">Pendulispora albinea</name>
    <dbReference type="NCBI Taxonomy" id="2741071"/>
    <lineage>
        <taxon>Bacteria</taxon>
        <taxon>Pseudomonadati</taxon>
        <taxon>Myxococcota</taxon>
        <taxon>Myxococcia</taxon>
        <taxon>Myxococcales</taxon>
        <taxon>Sorangiineae</taxon>
        <taxon>Pendulisporaceae</taxon>
        <taxon>Pendulispora</taxon>
    </lineage>
</organism>
<keyword evidence="1" id="KW-0732">Signal</keyword>
<evidence type="ECO:0000259" key="2">
    <source>
        <dbReference type="PROSITE" id="PS51465"/>
    </source>
</evidence>
<dbReference type="PROSITE" id="PS51465">
    <property type="entry name" value="KAZAL_2"/>
    <property type="match status" value="1"/>
</dbReference>
<evidence type="ECO:0000256" key="1">
    <source>
        <dbReference type="SAM" id="SignalP"/>
    </source>
</evidence>
<dbReference type="RefSeq" id="WP_394820815.1">
    <property type="nucleotide sequence ID" value="NZ_CP089984.1"/>
</dbReference>
<dbReference type="InterPro" id="IPR046636">
    <property type="entry name" value="DUF6748"/>
</dbReference>
<keyword evidence="3" id="KW-0646">Protease inhibitor</keyword>
<feature type="domain" description="Kazal-like" evidence="2">
    <location>
        <begin position="280"/>
        <end position="328"/>
    </location>
</feature>